<protein>
    <recommendedName>
        <fullName evidence="7">AGC-kinase C-terminal domain-containing protein</fullName>
    </recommendedName>
</protein>
<dbReference type="AlphaFoldDB" id="A0A8D2ENZ2"/>
<reference evidence="8" key="3">
    <citation type="submission" date="2025-09" db="UniProtKB">
        <authorList>
            <consortium name="Ensembl"/>
        </authorList>
    </citation>
    <scope>IDENTIFICATION</scope>
</reference>
<dbReference type="GO" id="GO:0005524">
    <property type="term" value="F:ATP binding"/>
    <property type="evidence" value="ECO:0007669"/>
    <property type="project" value="UniProtKB-KW"/>
</dbReference>
<feature type="domain" description="AGC-kinase C-terminal" evidence="7">
    <location>
        <begin position="1"/>
        <end position="60"/>
    </location>
</feature>
<name>A0A8D2ENZ2_THEGE</name>
<feature type="region of interest" description="Disordered" evidence="6">
    <location>
        <begin position="1"/>
        <end position="39"/>
    </location>
</feature>
<dbReference type="GO" id="GO:0004674">
    <property type="term" value="F:protein serine/threonine kinase activity"/>
    <property type="evidence" value="ECO:0007669"/>
    <property type="project" value="UniProtKB-KW"/>
</dbReference>
<dbReference type="Pfam" id="PF00433">
    <property type="entry name" value="Pkinase_C"/>
    <property type="match status" value="1"/>
</dbReference>
<keyword evidence="3" id="KW-0547">Nucleotide-binding</keyword>
<accession>A0A8D2ENZ2</accession>
<evidence type="ECO:0000256" key="1">
    <source>
        <dbReference type="ARBA" id="ARBA00022527"/>
    </source>
</evidence>
<dbReference type="Ensembl" id="ENSTGET00000011080.1">
    <property type="protein sequence ID" value="ENSTGEP00000009167.1"/>
    <property type="gene ID" value="ENSTGEG00000007560.1"/>
</dbReference>
<evidence type="ECO:0000256" key="3">
    <source>
        <dbReference type="ARBA" id="ARBA00022741"/>
    </source>
</evidence>
<feature type="compositionally biased region" description="Pro residues" evidence="6">
    <location>
        <begin position="1"/>
        <end position="10"/>
    </location>
</feature>
<reference evidence="8" key="1">
    <citation type="submission" date="2018-05" db="EMBL/GenBank/DDBJ databases">
        <title>Whole genome of Theropithecus gelada.</title>
        <authorList>
            <person name="Chiou K.L."/>
            <person name="Snyder-Mackler N."/>
        </authorList>
    </citation>
    <scope>NUCLEOTIDE SEQUENCE [LARGE SCALE GENOMIC DNA]</scope>
</reference>
<evidence type="ECO:0000313" key="9">
    <source>
        <dbReference type="Proteomes" id="UP000694411"/>
    </source>
</evidence>
<evidence type="ECO:0000256" key="6">
    <source>
        <dbReference type="SAM" id="MobiDB-lite"/>
    </source>
</evidence>
<proteinExistence type="predicted"/>
<sequence>MARRLPPPFVPTLSGRTDVSNFDEEFTGEAPTLSPPRDARPLTAAEQAAFLDFDFVAGGC</sequence>
<dbReference type="Gene3D" id="3.30.200.20">
    <property type="entry name" value="Phosphorylase Kinase, domain 1"/>
    <property type="match status" value="1"/>
</dbReference>
<dbReference type="Proteomes" id="UP000694411">
    <property type="component" value="Chromosome 19"/>
</dbReference>
<dbReference type="InterPro" id="IPR017892">
    <property type="entry name" value="Pkinase_C"/>
</dbReference>
<keyword evidence="5" id="KW-0067">ATP-binding</keyword>
<reference evidence="8" key="2">
    <citation type="submission" date="2025-08" db="UniProtKB">
        <authorList>
            <consortium name="Ensembl"/>
        </authorList>
    </citation>
    <scope>IDENTIFICATION</scope>
</reference>
<dbReference type="InterPro" id="IPR000961">
    <property type="entry name" value="AGC-kinase_C"/>
</dbReference>
<evidence type="ECO:0000256" key="4">
    <source>
        <dbReference type="ARBA" id="ARBA00022777"/>
    </source>
</evidence>
<keyword evidence="4" id="KW-0418">Kinase</keyword>
<organism evidence="8 9">
    <name type="scientific">Theropithecus gelada</name>
    <name type="common">Gelada baboon</name>
    <dbReference type="NCBI Taxonomy" id="9565"/>
    <lineage>
        <taxon>Eukaryota</taxon>
        <taxon>Metazoa</taxon>
        <taxon>Chordata</taxon>
        <taxon>Craniata</taxon>
        <taxon>Vertebrata</taxon>
        <taxon>Euteleostomi</taxon>
        <taxon>Mammalia</taxon>
        <taxon>Eutheria</taxon>
        <taxon>Euarchontoglires</taxon>
        <taxon>Primates</taxon>
        <taxon>Haplorrhini</taxon>
        <taxon>Catarrhini</taxon>
        <taxon>Cercopithecidae</taxon>
        <taxon>Cercopithecinae</taxon>
        <taxon>Theropithecus</taxon>
    </lineage>
</organism>
<evidence type="ECO:0000256" key="5">
    <source>
        <dbReference type="ARBA" id="ARBA00022840"/>
    </source>
</evidence>
<evidence type="ECO:0000313" key="8">
    <source>
        <dbReference type="Ensembl" id="ENSTGEP00000009167.1"/>
    </source>
</evidence>
<dbReference type="PROSITE" id="PS51285">
    <property type="entry name" value="AGC_KINASE_CTER"/>
    <property type="match status" value="1"/>
</dbReference>
<evidence type="ECO:0000259" key="7">
    <source>
        <dbReference type="PROSITE" id="PS51285"/>
    </source>
</evidence>
<keyword evidence="1" id="KW-0723">Serine/threonine-protein kinase</keyword>
<evidence type="ECO:0000256" key="2">
    <source>
        <dbReference type="ARBA" id="ARBA00022679"/>
    </source>
</evidence>
<dbReference type="SMART" id="SM00133">
    <property type="entry name" value="S_TK_X"/>
    <property type="match status" value="1"/>
</dbReference>
<keyword evidence="9" id="KW-1185">Reference proteome</keyword>
<keyword evidence="2" id="KW-0808">Transferase</keyword>